<proteinExistence type="predicted"/>
<dbReference type="EMBL" id="QAPF01000038">
    <property type="protein sequence ID" value="TEA20129.1"/>
    <property type="molecule type" value="Genomic_DNA"/>
</dbReference>
<gene>
    <name evidence="1" type="ORF">C8034_v007905</name>
</gene>
<evidence type="ECO:0000313" key="2">
    <source>
        <dbReference type="Proteomes" id="UP000295604"/>
    </source>
</evidence>
<evidence type="ECO:0000313" key="1">
    <source>
        <dbReference type="EMBL" id="TEA20129.1"/>
    </source>
</evidence>
<name>A0A4R8TQB5_9PEZI</name>
<keyword evidence="2" id="KW-1185">Reference proteome</keyword>
<organism evidence="1 2">
    <name type="scientific">Colletotrichum sidae</name>
    <dbReference type="NCBI Taxonomy" id="1347389"/>
    <lineage>
        <taxon>Eukaryota</taxon>
        <taxon>Fungi</taxon>
        <taxon>Dikarya</taxon>
        <taxon>Ascomycota</taxon>
        <taxon>Pezizomycotina</taxon>
        <taxon>Sordariomycetes</taxon>
        <taxon>Hypocreomycetidae</taxon>
        <taxon>Glomerellales</taxon>
        <taxon>Glomerellaceae</taxon>
        <taxon>Colletotrichum</taxon>
        <taxon>Colletotrichum orbiculare species complex</taxon>
    </lineage>
</organism>
<sequence>MLVLRVRRTWSRPAPAPSNPPRLSALHVRLVPEPRPNTTRPNLLQRWLSLTGLTASFTGGS</sequence>
<dbReference type="Proteomes" id="UP000295604">
    <property type="component" value="Unassembled WGS sequence"/>
</dbReference>
<dbReference type="AlphaFoldDB" id="A0A4R8TQB5"/>
<comment type="caution">
    <text evidence="1">The sequence shown here is derived from an EMBL/GenBank/DDBJ whole genome shotgun (WGS) entry which is preliminary data.</text>
</comment>
<protein>
    <submittedName>
        <fullName evidence="1">Uncharacterized protein</fullName>
    </submittedName>
</protein>
<accession>A0A4R8TQB5</accession>
<reference evidence="1 2" key="1">
    <citation type="submission" date="2018-11" db="EMBL/GenBank/DDBJ databases">
        <title>Genome sequence and assembly of Colletotrichum sidae.</title>
        <authorList>
            <person name="Gan P."/>
            <person name="Shirasu K."/>
        </authorList>
    </citation>
    <scope>NUCLEOTIDE SEQUENCE [LARGE SCALE GENOMIC DNA]</scope>
    <source>
        <strain evidence="1 2">CBS 518.97</strain>
    </source>
</reference>